<accession>A0A485LAH7</accession>
<evidence type="ECO:0000256" key="4">
    <source>
        <dbReference type="ARBA" id="ARBA00022728"/>
    </source>
</evidence>
<keyword evidence="6 7" id="KW-0539">Nucleus</keyword>
<dbReference type="OrthoDB" id="190958at2759"/>
<keyword evidence="4 7" id="KW-0747">Spliceosome</keyword>
<keyword evidence="5 7" id="KW-0508">mRNA splicing</keyword>
<evidence type="ECO:0000256" key="5">
    <source>
        <dbReference type="ARBA" id="ARBA00023187"/>
    </source>
</evidence>
<comment type="similarity">
    <text evidence="2 7">Belongs to the PRP38 family.</text>
</comment>
<reference evidence="8" key="2">
    <citation type="submission" date="2019-06" db="EMBL/GenBank/DDBJ databases">
        <title>Genomics analysis of Aphanomyces spp. identifies a new class of oomycete effector associated with host adaptation.</title>
        <authorList>
            <person name="Gaulin E."/>
        </authorList>
    </citation>
    <scope>NUCLEOTIDE SEQUENCE</scope>
    <source>
        <strain evidence="8">CBS 578.67</strain>
    </source>
</reference>
<dbReference type="EMBL" id="CAADRA010006420">
    <property type="protein sequence ID" value="VFT95323.1"/>
    <property type="molecule type" value="Genomic_DNA"/>
</dbReference>
<keyword evidence="3 7" id="KW-0507">mRNA processing</keyword>
<dbReference type="PANTHER" id="PTHR23142">
    <property type="entry name" value="PRE-MRNA-SPLICING FACTOR 38A-RELATED"/>
    <property type="match status" value="1"/>
</dbReference>
<dbReference type="EMBL" id="VJMH01006399">
    <property type="protein sequence ID" value="KAF0689998.1"/>
    <property type="molecule type" value="Genomic_DNA"/>
</dbReference>
<dbReference type="Pfam" id="PF03371">
    <property type="entry name" value="PRP38"/>
    <property type="match status" value="1"/>
</dbReference>
<reference evidence="9 10" key="1">
    <citation type="submission" date="2019-03" db="EMBL/GenBank/DDBJ databases">
        <authorList>
            <person name="Gaulin E."/>
            <person name="Dumas B."/>
        </authorList>
    </citation>
    <scope>NUCLEOTIDE SEQUENCE [LARGE SCALE GENOMIC DNA]</scope>
    <source>
        <strain evidence="9">CBS 568.67</strain>
    </source>
</reference>
<comment type="function">
    <text evidence="7">Required for pre-mRNA splicing.</text>
</comment>
<name>A0A485LAH7_9STRA</name>
<proteinExistence type="inferred from homology"/>
<evidence type="ECO:0000313" key="8">
    <source>
        <dbReference type="EMBL" id="KAF0689998.1"/>
    </source>
</evidence>
<sequence>MNSTDTAALSVHGVNPQHLVEKILRNRIYDCMYWKEQCFGLTAETLVDKAIDLAYIGGHFGGNQQPTPFLCLLLKMLQIQPDMEIVVEFIKNGDYKYVTILGAFYVRLVGKPTEIYPLLEELLADYRKIRKRTTLGWEMLHVDEVADFLLKEEYFCDIALPHLVDRFHLESTHALLPYKSPLEADFASDDDDDDSDDDDSD</sequence>
<dbReference type="GO" id="GO:0005681">
    <property type="term" value="C:spliceosomal complex"/>
    <property type="evidence" value="ECO:0007669"/>
    <property type="project" value="UniProtKB-KW"/>
</dbReference>
<evidence type="ECO:0000256" key="3">
    <source>
        <dbReference type="ARBA" id="ARBA00022664"/>
    </source>
</evidence>
<keyword evidence="10" id="KW-1185">Reference proteome</keyword>
<dbReference type="GO" id="GO:0000398">
    <property type="term" value="P:mRNA splicing, via spliceosome"/>
    <property type="evidence" value="ECO:0007669"/>
    <property type="project" value="UniProtKB-UniRule"/>
</dbReference>
<dbReference type="Proteomes" id="UP000332933">
    <property type="component" value="Unassembled WGS sequence"/>
</dbReference>
<evidence type="ECO:0000256" key="6">
    <source>
        <dbReference type="ARBA" id="ARBA00023242"/>
    </source>
</evidence>
<gene>
    <name evidence="9" type="primary">Aste57867_18588</name>
    <name evidence="8" type="ORF">As57867_018526</name>
    <name evidence="9" type="ORF">ASTE57867_18588</name>
</gene>
<evidence type="ECO:0000256" key="2">
    <source>
        <dbReference type="ARBA" id="ARBA00006164"/>
    </source>
</evidence>
<evidence type="ECO:0000313" key="9">
    <source>
        <dbReference type="EMBL" id="VFT95323.1"/>
    </source>
</evidence>
<protein>
    <recommendedName>
        <fullName evidence="7">Pre-mRNA-splicing factor 38</fullName>
    </recommendedName>
</protein>
<evidence type="ECO:0000256" key="7">
    <source>
        <dbReference type="RuleBase" id="RU367025"/>
    </source>
</evidence>
<comment type="subcellular location">
    <subcellularLocation>
        <location evidence="1 7">Nucleus</location>
    </subcellularLocation>
</comment>
<dbReference type="InterPro" id="IPR005037">
    <property type="entry name" value="PRP38"/>
</dbReference>
<organism evidence="9 10">
    <name type="scientific">Aphanomyces stellatus</name>
    <dbReference type="NCBI Taxonomy" id="120398"/>
    <lineage>
        <taxon>Eukaryota</taxon>
        <taxon>Sar</taxon>
        <taxon>Stramenopiles</taxon>
        <taxon>Oomycota</taxon>
        <taxon>Saprolegniomycetes</taxon>
        <taxon>Saprolegniales</taxon>
        <taxon>Verrucalvaceae</taxon>
        <taxon>Aphanomyces</taxon>
    </lineage>
</organism>
<evidence type="ECO:0000313" key="10">
    <source>
        <dbReference type="Proteomes" id="UP000332933"/>
    </source>
</evidence>
<evidence type="ECO:0000256" key="1">
    <source>
        <dbReference type="ARBA" id="ARBA00004123"/>
    </source>
</evidence>
<dbReference type="AlphaFoldDB" id="A0A485LAH7"/>